<keyword evidence="8 9" id="KW-0472">Membrane</keyword>
<dbReference type="GO" id="GO:0005886">
    <property type="term" value="C:plasma membrane"/>
    <property type="evidence" value="ECO:0007669"/>
    <property type="project" value="TreeGrafter"/>
</dbReference>
<dbReference type="EMBL" id="REGN01005787">
    <property type="protein sequence ID" value="RNA12012.1"/>
    <property type="molecule type" value="Genomic_DNA"/>
</dbReference>
<comment type="subcellular location">
    <subcellularLocation>
        <location evidence="1">Membrane</location>
        <topology evidence="1">Multi-pass membrane protein</topology>
    </subcellularLocation>
</comment>
<evidence type="ECO:0000256" key="7">
    <source>
        <dbReference type="ARBA" id="ARBA00023065"/>
    </source>
</evidence>
<dbReference type="PANTHER" id="PTHR16228">
    <property type="entry name" value="DIVALENT CATION TRANSPORTER SOLUTE CARRIER FAMILY 41"/>
    <property type="match status" value="1"/>
</dbReference>
<evidence type="ECO:0000259" key="10">
    <source>
        <dbReference type="Pfam" id="PF01769"/>
    </source>
</evidence>
<evidence type="ECO:0000256" key="2">
    <source>
        <dbReference type="ARBA" id="ARBA00009749"/>
    </source>
</evidence>
<keyword evidence="3" id="KW-0813">Transport</keyword>
<dbReference type="PANTHER" id="PTHR16228:SF7">
    <property type="entry name" value="SLC41A_MGTE INTEGRAL MEMBRANE DOMAIN-CONTAINING PROTEIN"/>
    <property type="match status" value="1"/>
</dbReference>
<dbReference type="SUPFAM" id="SSF161093">
    <property type="entry name" value="MgtE membrane domain-like"/>
    <property type="match status" value="1"/>
</dbReference>
<evidence type="ECO:0000256" key="6">
    <source>
        <dbReference type="ARBA" id="ARBA00022989"/>
    </source>
</evidence>
<evidence type="ECO:0000313" key="12">
    <source>
        <dbReference type="Proteomes" id="UP000276133"/>
    </source>
</evidence>
<dbReference type="Pfam" id="PF01769">
    <property type="entry name" value="MgtE"/>
    <property type="match status" value="1"/>
</dbReference>
<feature type="transmembrane region" description="Helical" evidence="9">
    <location>
        <begin position="73"/>
        <end position="91"/>
    </location>
</feature>
<evidence type="ECO:0000313" key="11">
    <source>
        <dbReference type="EMBL" id="RNA12012.1"/>
    </source>
</evidence>
<keyword evidence="7" id="KW-0406">Ion transport</keyword>
<accession>A0A3M7QL48</accession>
<evidence type="ECO:0000256" key="3">
    <source>
        <dbReference type="ARBA" id="ARBA00022448"/>
    </source>
</evidence>
<evidence type="ECO:0000256" key="5">
    <source>
        <dbReference type="ARBA" id="ARBA00022842"/>
    </source>
</evidence>
<comment type="caution">
    <text evidence="11">The sequence shown here is derived from an EMBL/GenBank/DDBJ whole genome shotgun (WGS) entry which is preliminary data.</text>
</comment>
<comment type="similarity">
    <text evidence="2">Belongs to the SLC41A transporter family.</text>
</comment>
<proteinExistence type="inferred from homology"/>
<evidence type="ECO:0000256" key="4">
    <source>
        <dbReference type="ARBA" id="ARBA00022692"/>
    </source>
</evidence>
<dbReference type="InterPro" id="IPR036739">
    <property type="entry name" value="SLC41_membr_dom_sf"/>
</dbReference>
<organism evidence="11 12">
    <name type="scientific">Brachionus plicatilis</name>
    <name type="common">Marine rotifer</name>
    <name type="synonym">Brachionus muelleri</name>
    <dbReference type="NCBI Taxonomy" id="10195"/>
    <lineage>
        <taxon>Eukaryota</taxon>
        <taxon>Metazoa</taxon>
        <taxon>Spiralia</taxon>
        <taxon>Gnathifera</taxon>
        <taxon>Rotifera</taxon>
        <taxon>Eurotatoria</taxon>
        <taxon>Monogononta</taxon>
        <taxon>Pseudotrocha</taxon>
        <taxon>Ploima</taxon>
        <taxon>Brachionidae</taxon>
        <taxon>Brachionus</taxon>
    </lineage>
</organism>
<keyword evidence="6 9" id="KW-1133">Transmembrane helix</keyword>
<evidence type="ECO:0000256" key="8">
    <source>
        <dbReference type="ARBA" id="ARBA00023136"/>
    </source>
</evidence>
<dbReference type="OrthoDB" id="5791097at2759"/>
<dbReference type="GO" id="GO:0008324">
    <property type="term" value="F:monoatomic cation transmembrane transporter activity"/>
    <property type="evidence" value="ECO:0007669"/>
    <property type="project" value="InterPro"/>
</dbReference>
<dbReference type="Proteomes" id="UP000276133">
    <property type="component" value="Unassembled WGS sequence"/>
</dbReference>
<feature type="transmembrane region" description="Helical" evidence="9">
    <location>
        <begin position="145"/>
        <end position="171"/>
    </location>
</feature>
<sequence>MGYAISSFDDIAAFQPVVNGVGGNLVAIFASRLSTALHRTSVQGSVPFWAPKKWYQYPLHTFGRSANPESKTAVILAFLAVPGHLLFYFVISRVKIYYNSVNVATMTPSFIVFYTSVAILQVILLLLICYWLVHLTWRKNMNPDNVCIPYLTAIGDLLGTAFLAICFYGLYWAGETRLKTS</sequence>
<dbReference type="InterPro" id="IPR045349">
    <property type="entry name" value="SLC41A1-3"/>
</dbReference>
<protein>
    <submittedName>
        <fullName evidence="11">Solute carrier family 41 member 1</fullName>
    </submittedName>
</protein>
<keyword evidence="5" id="KW-0460">Magnesium</keyword>
<dbReference type="InterPro" id="IPR006667">
    <property type="entry name" value="SLC41_membr_dom"/>
</dbReference>
<feature type="transmembrane region" description="Helical" evidence="9">
    <location>
        <begin position="111"/>
        <end position="133"/>
    </location>
</feature>
<feature type="domain" description="SLC41A/MgtE integral membrane" evidence="10">
    <location>
        <begin position="15"/>
        <end position="165"/>
    </location>
</feature>
<reference evidence="11 12" key="1">
    <citation type="journal article" date="2018" name="Sci. Rep.">
        <title>Genomic signatures of local adaptation to the degree of environmental predictability in rotifers.</title>
        <authorList>
            <person name="Franch-Gras L."/>
            <person name="Hahn C."/>
            <person name="Garcia-Roger E.M."/>
            <person name="Carmona M.J."/>
            <person name="Serra M."/>
            <person name="Gomez A."/>
        </authorList>
    </citation>
    <scope>NUCLEOTIDE SEQUENCE [LARGE SCALE GENOMIC DNA]</scope>
    <source>
        <strain evidence="11">HYR1</strain>
    </source>
</reference>
<evidence type="ECO:0000256" key="1">
    <source>
        <dbReference type="ARBA" id="ARBA00004141"/>
    </source>
</evidence>
<evidence type="ECO:0000256" key="9">
    <source>
        <dbReference type="SAM" id="Phobius"/>
    </source>
</evidence>
<dbReference type="Gene3D" id="1.10.357.20">
    <property type="entry name" value="SLC41 divalent cation transporters, integral membrane domain"/>
    <property type="match status" value="1"/>
</dbReference>
<name>A0A3M7QL48_BRAPC</name>
<keyword evidence="12" id="KW-1185">Reference proteome</keyword>
<dbReference type="AlphaFoldDB" id="A0A3M7QL48"/>
<keyword evidence="4 9" id="KW-0812">Transmembrane</keyword>
<gene>
    <name evidence="11" type="ORF">BpHYR1_043008</name>
</gene>